<keyword evidence="3" id="KW-1133">Transmembrane helix</keyword>
<dbReference type="Proteomes" id="UP000800235">
    <property type="component" value="Unassembled WGS sequence"/>
</dbReference>
<keyword evidence="5" id="KW-1185">Reference proteome</keyword>
<dbReference type="PANTHER" id="PTHR31571:SF1">
    <property type="entry name" value="ALTERED INHERITANCE OF MITOCHONDRIA PROTEIN 6"/>
    <property type="match status" value="1"/>
</dbReference>
<comment type="similarity">
    <text evidence="1">Belongs to the AIM6 family.</text>
</comment>
<keyword evidence="3" id="KW-0812">Transmembrane</keyword>
<gene>
    <name evidence="4" type="ORF">EJ08DRAFT_609857</name>
</gene>
<dbReference type="InterPro" id="IPR017946">
    <property type="entry name" value="PLC-like_Pdiesterase_TIM-brl"/>
</dbReference>
<evidence type="ECO:0000256" key="3">
    <source>
        <dbReference type="SAM" id="Phobius"/>
    </source>
</evidence>
<dbReference type="EMBL" id="MU007028">
    <property type="protein sequence ID" value="KAF2432105.1"/>
    <property type="molecule type" value="Genomic_DNA"/>
</dbReference>
<comment type="caution">
    <text evidence="4">The sequence shown here is derived from an EMBL/GenBank/DDBJ whole genome shotgun (WGS) entry which is preliminary data.</text>
</comment>
<dbReference type="GO" id="GO:0006629">
    <property type="term" value="P:lipid metabolic process"/>
    <property type="evidence" value="ECO:0007669"/>
    <property type="project" value="InterPro"/>
</dbReference>
<sequence length="513" mass="58739">MDQRVLGSPTVNDSTCSQTRTLTTYSSTTTESSGDNFTTVSLQQDNTRQRLSIWPNLISSGYGRIRRELRTYKQPGLKRDLASWVGVAVVGSSLMITLLFHFLFVWQPKSEYDLASHNFISNNPIIKDGKAVDGLNRWTEDFSRTVIPIMVHSHNDYWRPYPLFSALAAGCTGVEADVWLSDDGKDLLVGHDRSQLHPGRTLKSMYLDPLLEILDRNNPEDRWGSHTVYDRASGVFGTQPNTTLVLLIDVKTEPQKTWDLVQSQMEPLRKKQYLTRQQIVYTYYNFIEKQMNWPGPVTIVATGNMNSQAYHKYGRSHQTYAISEFASYEGGQTHDPFSEYHDYFYDAPLDILPQYNKFYTVNDETGKKIGSGSQQLFHSDTAYYASVSFNQAIGSVRTGFSDKQLATLREQIYTAKMTGLQARYWDLPAWPINYRDYVWDVLTREGVGMLSVDDLESAARRGWSKGYIRSVVWLSVLSVWMFVTSVVTLRMVYTGLRRSADLLRQQRNEIYLG</sequence>
<evidence type="ECO:0000313" key="5">
    <source>
        <dbReference type="Proteomes" id="UP000800235"/>
    </source>
</evidence>
<dbReference type="InterPro" id="IPR051236">
    <property type="entry name" value="HAT_RTT109-like"/>
</dbReference>
<accession>A0A9P4NUV7</accession>
<evidence type="ECO:0000256" key="2">
    <source>
        <dbReference type="ARBA" id="ARBA00014286"/>
    </source>
</evidence>
<dbReference type="AlphaFoldDB" id="A0A9P4NUV7"/>
<feature type="transmembrane region" description="Helical" evidence="3">
    <location>
        <begin position="81"/>
        <end position="106"/>
    </location>
</feature>
<dbReference type="GO" id="GO:0008081">
    <property type="term" value="F:phosphoric diester hydrolase activity"/>
    <property type="evidence" value="ECO:0007669"/>
    <property type="project" value="InterPro"/>
</dbReference>
<keyword evidence="3" id="KW-0472">Membrane</keyword>
<feature type="transmembrane region" description="Helical" evidence="3">
    <location>
        <begin position="471"/>
        <end position="493"/>
    </location>
</feature>
<protein>
    <recommendedName>
        <fullName evidence="2">Altered inheritance of mitochondria protein 6</fullName>
    </recommendedName>
</protein>
<organism evidence="4 5">
    <name type="scientific">Tothia fuscella</name>
    <dbReference type="NCBI Taxonomy" id="1048955"/>
    <lineage>
        <taxon>Eukaryota</taxon>
        <taxon>Fungi</taxon>
        <taxon>Dikarya</taxon>
        <taxon>Ascomycota</taxon>
        <taxon>Pezizomycotina</taxon>
        <taxon>Dothideomycetes</taxon>
        <taxon>Pleosporomycetidae</taxon>
        <taxon>Venturiales</taxon>
        <taxon>Cylindrosympodiaceae</taxon>
        <taxon>Tothia</taxon>
    </lineage>
</organism>
<dbReference type="PANTHER" id="PTHR31571">
    <property type="entry name" value="ALTERED INHERITANCE OF MITOCHONDRIA PROTEIN 6"/>
    <property type="match status" value="1"/>
</dbReference>
<name>A0A9P4NUV7_9PEZI</name>
<proteinExistence type="inferred from homology"/>
<evidence type="ECO:0000313" key="4">
    <source>
        <dbReference type="EMBL" id="KAF2432105.1"/>
    </source>
</evidence>
<evidence type="ECO:0000256" key="1">
    <source>
        <dbReference type="ARBA" id="ARBA00008858"/>
    </source>
</evidence>
<dbReference type="SUPFAM" id="SSF51695">
    <property type="entry name" value="PLC-like phosphodiesterases"/>
    <property type="match status" value="1"/>
</dbReference>
<reference evidence="4" key="1">
    <citation type="journal article" date="2020" name="Stud. Mycol.">
        <title>101 Dothideomycetes genomes: a test case for predicting lifestyles and emergence of pathogens.</title>
        <authorList>
            <person name="Haridas S."/>
            <person name="Albert R."/>
            <person name="Binder M."/>
            <person name="Bloem J."/>
            <person name="Labutti K."/>
            <person name="Salamov A."/>
            <person name="Andreopoulos B."/>
            <person name="Baker S."/>
            <person name="Barry K."/>
            <person name="Bills G."/>
            <person name="Bluhm B."/>
            <person name="Cannon C."/>
            <person name="Castanera R."/>
            <person name="Culley D."/>
            <person name="Daum C."/>
            <person name="Ezra D."/>
            <person name="Gonzalez J."/>
            <person name="Henrissat B."/>
            <person name="Kuo A."/>
            <person name="Liang C."/>
            <person name="Lipzen A."/>
            <person name="Lutzoni F."/>
            <person name="Magnuson J."/>
            <person name="Mondo S."/>
            <person name="Nolan M."/>
            <person name="Ohm R."/>
            <person name="Pangilinan J."/>
            <person name="Park H.-J."/>
            <person name="Ramirez L."/>
            <person name="Alfaro M."/>
            <person name="Sun H."/>
            <person name="Tritt A."/>
            <person name="Yoshinaga Y."/>
            <person name="Zwiers L.-H."/>
            <person name="Turgeon B."/>
            <person name="Goodwin S."/>
            <person name="Spatafora J."/>
            <person name="Crous P."/>
            <person name="Grigoriev I."/>
        </authorList>
    </citation>
    <scope>NUCLEOTIDE SEQUENCE</scope>
    <source>
        <strain evidence="4">CBS 130266</strain>
    </source>
</reference>
<dbReference type="OrthoDB" id="4153866at2759"/>